<dbReference type="SUPFAM" id="SSF56112">
    <property type="entry name" value="Protein kinase-like (PK-like)"/>
    <property type="match status" value="1"/>
</dbReference>
<reference evidence="4 5" key="1">
    <citation type="submission" date="2014-02" db="EMBL/GenBank/DDBJ databases">
        <title>The genome sequence of Colletotrichum salicis CBS 607.94.</title>
        <authorList>
            <person name="Baroncelli R."/>
            <person name="Thon M.R."/>
        </authorList>
    </citation>
    <scope>NUCLEOTIDE SEQUENCE [LARGE SCALE GENOMIC DNA]</scope>
    <source>
        <strain evidence="4 5">CBS 607.94</strain>
    </source>
</reference>
<dbReference type="PANTHER" id="PTHR43173">
    <property type="entry name" value="ABC1 FAMILY PROTEIN"/>
    <property type="match status" value="1"/>
</dbReference>
<evidence type="ECO:0000259" key="3">
    <source>
        <dbReference type="Pfam" id="PF03109"/>
    </source>
</evidence>
<dbReference type="CDD" id="cd13969">
    <property type="entry name" value="ADCK1-like"/>
    <property type="match status" value="1"/>
</dbReference>
<dbReference type="InterPro" id="IPR004147">
    <property type="entry name" value="ABC1_dom"/>
</dbReference>
<dbReference type="Proteomes" id="UP000070121">
    <property type="component" value="Unassembled WGS sequence"/>
</dbReference>
<keyword evidence="5" id="KW-1185">Reference proteome</keyword>
<evidence type="ECO:0000256" key="1">
    <source>
        <dbReference type="ARBA" id="ARBA00009670"/>
    </source>
</evidence>
<dbReference type="AlphaFoldDB" id="A0A135UGT1"/>
<sequence length="699" mass="79404">MLRQSIAGLSAARSPAQRCLFSTSAAAAGRHHLLHSSKSIPITATATTTAADTTKTTTTSRLLSHTTTARSIHTSSTRRALIPPSPESLGAPKKARTYKRSSKWLRRLVIFSAVGGTFYLADRQIYASGLARSLRTFGTGLLVALDYKLNFRPEPLTGGSVQDLHVRNAERLFDLLRHNGGLYLKIGQAIAMQSAVLPPEFQKMFARMFDDAPQDEWSDVEAVIREDFGGRSVEEVFGVSFRGEEGKGVMERRARASASVAQVHWARLPDGREVAVKIQKREIAKQITWDLWAFKTVAWIYSKWFDLPLYSFVPFITERLELETDFLNEAKNSETMRDLINSEKGLRGRVYVPKVYPELSTRRVMVTEWIEGTRLWDKQGINGRWLGGYGKGSPGVQGAQLLPPDMATVRRELRDRPYAEQFKPERSEWKGRRGRGGLGLSSKEVMTTMIDLFSAQIFKWGVVHCDPHPGNIFIRRLPNGRAELVLIDHGLYVYMSPEFRHQYGVFWKALMTFDNKTIEQVTTEWGIKAADLFASATLMRPYEGGDERTRNGIMKELEGKTPAERHYEMQQRMKQGIRDMLADEEKWPKELIFIGRNMRIVQGNNQYLGSPVNRVKMMGEWASRSLFEDPNLPWAKRAGNAWRHLMFKGVLALTDVAFYFFKVKQLLGFGGGMEDEMEKRMKDIAQDFGVELQHEVFEG</sequence>
<feature type="region of interest" description="Disordered" evidence="2">
    <location>
        <begin position="66"/>
        <end position="94"/>
    </location>
</feature>
<comment type="caution">
    <text evidence="4">The sequence shown here is derived from an EMBL/GenBank/DDBJ whole genome shotgun (WGS) entry which is preliminary data.</text>
</comment>
<gene>
    <name evidence="4" type="ORF">CSAL01_07416</name>
</gene>
<evidence type="ECO:0000313" key="5">
    <source>
        <dbReference type="Proteomes" id="UP000070121"/>
    </source>
</evidence>
<dbReference type="Pfam" id="PF03109">
    <property type="entry name" value="ABC1"/>
    <property type="match status" value="1"/>
</dbReference>
<comment type="similarity">
    <text evidence="1">Belongs to the protein kinase superfamily. ADCK protein kinase family.</text>
</comment>
<evidence type="ECO:0000256" key="2">
    <source>
        <dbReference type="SAM" id="MobiDB-lite"/>
    </source>
</evidence>
<dbReference type="InterPro" id="IPR051130">
    <property type="entry name" value="Mito_struct-func_regulator"/>
</dbReference>
<dbReference type="PANTHER" id="PTHR43173:SF37">
    <property type="entry name" value="ABC1 FAMILY PROTEIN C10F6.14C"/>
    <property type="match status" value="1"/>
</dbReference>
<accession>A0A135UGT1</accession>
<organism evidence="4 5">
    <name type="scientific">Colletotrichum salicis</name>
    <dbReference type="NCBI Taxonomy" id="1209931"/>
    <lineage>
        <taxon>Eukaryota</taxon>
        <taxon>Fungi</taxon>
        <taxon>Dikarya</taxon>
        <taxon>Ascomycota</taxon>
        <taxon>Pezizomycotina</taxon>
        <taxon>Sordariomycetes</taxon>
        <taxon>Hypocreomycetidae</taxon>
        <taxon>Glomerellales</taxon>
        <taxon>Glomerellaceae</taxon>
        <taxon>Colletotrichum</taxon>
        <taxon>Colletotrichum acutatum species complex</taxon>
    </lineage>
</organism>
<dbReference type="InterPro" id="IPR045307">
    <property type="entry name" value="ADCK1_dom"/>
</dbReference>
<evidence type="ECO:0000313" key="4">
    <source>
        <dbReference type="EMBL" id="KXH59566.1"/>
    </source>
</evidence>
<name>A0A135UGT1_9PEZI</name>
<dbReference type="EMBL" id="JFFI01001487">
    <property type="protein sequence ID" value="KXH59566.1"/>
    <property type="molecule type" value="Genomic_DNA"/>
</dbReference>
<proteinExistence type="inferred from homology"/>
<dbReference type="STRING" id="1209931.A0A135UGT1"/>
<protein>
    <submittedName>
        <fullName evidence="4">ABC1 family protein</fullName>
    </submittedName>
</protein>
<dbReference type="InterPro" id="IPR011009">
    <property type="entry name" value="Kinase-like_dom_sf"/>
</dbReference>
<feature type="domain" description="ABC1 atypical kinase-like" evidence="3">
    <location>
        <begin position="208"/>
        <end position="521"/>
    </location>
</feature>
<dbReference type="OrthoDB" id="427480at2759"/>